<proteinExistence type="inferred from homology"/>
<evidence type="ECO:0000259" key="6">
    <source>
        <dbReference type="Pfam" id="PF01765"/>
    </source>
</evidence>
<feature type="region of interest" description="Disordered" evidence="5">
    <location>
        <begin position="221"/>
        <end position="243"/>
    </location>
</feature>
<organism evidence="7 8">
    <name type="scientific">Coemansia brasiliensis</name>
    <dbReference type="NCBI Taxonomy" id="2650707"/>
    <lineage>
        <taxon>Eukaryota</taxon>
        <taxon>Fungi</taxon>
        <taxon>Fungi incertae sedis</taxon>
        <taxon>Zoopagomycota</taxon>
        <taxon>Kickxellomycotina</taxon>
        <taxon>Kickxellomycetes</taxon>
        <taxon>Kickxellales</taxon>
        <taxon>Kickxellaceae</taxon>
        <taxon>Coemansia</taxon>
    </lineage>
</organism>
<evidence type="ECO:0000256" key="3">
    <source>
        <dbReference type="ARBA" id="ARBA00022917"/>
    </source>
</evidence>
<feature type="compositionally biased region" description="Basic residues" evidence="5">
    <location>
        <begin position="55"/>
        <end position="64"/>
    </location>
</feature>
<dbReference type="GO" id="GO:0005739">
    <property type="term" value="C:mitochondrion"/>
    <property type="evidence" value="ECO:0007669"/>
    <property type="project" value="TreeGrafter"/>
</dbReference>
<keyword evidence="8" id="KW-1185">Reference proteome</keyword>
<comment type="function">
    <text evidence="4">Necessary for protein synthesis in mitochondria. Functions as a ribosome recycling factor in mitochondria.</text>
</comment>
<dbReference type="Gene3D" id="1.10.132.20">
    <property type="entry name" value="Ribosome-recycling factor"/>
    <property type="match status" value="1"/>
</dbReference>
<name>A0A9W8M282_9FUNG</name>
<evidence type="ECO:0000256" key="5">
    <source>
        <dbReference type="SAM" id="MobiDB-lite"/>
    </source>
</evidence>
<protein>
    <recommendedName>
        <fullName evidence="6">Ribosome recycling factor domain-containing protein</fullName>
    </recommendedName>
</protein>
<dbReference type="AlphaFoldDB" id="A0A9W8M282"/>
<evidence type="ECO:0000313" key="7">
    <source>
        <dbReference type="EMBL" id="KAJ2851854.1"/>
    </source>
</evidence>
<reference evidence="7" key="1">
    <citation type="submission" date="2022-07" db="EMBL/GenBank/DDBJ databases">
        <title>Phylogenomic reconstructions and comparative analyses of Kickxellomycotina fungi.</title>
        <authorList>
            <person name="Reynolds N.K."/>
            <person name="Stajich J.E."/>
            <person name="Barry K."/>
            <person name="Grigoriev I.V."/>
            <person name="Crous P."/>
            <person name="Smith M.E."/>
        </authorList>
    </citation>
    <scope>NUCLEOTIDE SEQUENCE</scope>
    <source>
        <strain evidence="7">NRRL 1566</strain>
    </source>
</reference>
<comment type="caution">
    <text evidence="7">The sequence shown here is derived from an EMBL/GenBank/DDBJ whole genome shotgun (WGS) entry which is preliminary data.</text>
</comment>
<feature type="compositionally biased region" description="Basic and acidic residues" evidence="5">
    <location>
        <begin position="225"/>
        <end position="234"/>
    </location>
</feature>
<comment type="similarity">
    <text evidence="1">Belongs to the RRF family.</text>
</comment>
<dbReference type="InterPro" id="IPR002661">
    <property type="entry name" value="Ribosome_recyc_fac"/>
</dbReference>
<dbReference type="OrthoDB" id="407355at2759"/>
<dbReference type="EMBL" id="JANBUW010000008">
    <property type="protein sequence ID" value="KAJ2851854.1"/>
    <property type="molecule type" value="Genomic_DNA"/>
</dbReference>
<dbReference type="SUPFAM" id="SSF55194">
    <property type="entry name" value="Ribosome recycling factor, RRF"/>
    <property type="match status" value="1"/>
</dbReference>
<dbReference type="Proteomes" id="UP001139887">
    <property type="component" value="Unassembled WGS sequence"/>
</dbReference>
<keyword evidence="3" id="KW-0648">Protein biosynthesis</keyword>
<feature type="domain" description="Ribosome recycling factor" evidence="6">
    <location>
        <begin position="99"/>
        <end position="259"/>
    </location>
</feature>
<evidence type="ECO:0000256" key="1">
    <source>
        <dbReference type="ARBA" id="ARBA00005912"/>
    </source>
</evidence>
<dbReference type="Pfam" id="PF01765">
    <property type="entry name" value="RRF"/>
    <property type="match status" value="1"/>
</dbReference>
<feature type="region of interest" description="Disordered" evidence="5">
    <location>
        <begin position="55"/>
        <end position="84"/>
    </location>
</feature>
<gene>
    <name evidence="7" type="ORF">IWW36_000815</name>
</gene>
<evidence type="ECO:0000256" key="2">
    <source>
        <dbReference type="ARBA" id="ARBA00022490"/>
    </source>
</evidence>
<evidence type="ECO:0000313" key="8">
    <source>
        <dbReference type="Proteomes" id="UP001139887"/>
    </source>
</evidence>
<evidence type="ECO:0000256" key="4">
    <source>
        <dbReference type="ARBA" id="ARBA00024909"/>
    </source>
</evidence>
<sequence length="262" mass="29247">MLRLARISSTGSPARCLLKRTLQISYAATRPYTLSTIAVSPKSSAFQLQSIRSYGSKKKGGKKSKKEEEEDVEQFPPDRDPVDMDKMNQRMQAQVEWFTSELRSMRAGRANPGILSRVRVNFKGGSAMLSDLALVTVKDAHTLLVIPNNPDEQEAIEASIRNAGLGLNPRADKNAVLVPVPKTTKESREKLIKDLAGTAEKVRVHIRKHRQDAMKQLKAAVKAGLPKDESKTWEKSVQTETDKHIHQVDELLKAKSREIERG</sequence>
<dbReference type="Gene3D" id="3.30.1360.40">
    <property type="match status" value="1"/>
</dbReference>
<dbReference type="InterPro" id="IPR023584">
    <property type="entry name" value="Ribosome_recyc_fac_dom"/>
</dbReference>
<dbReference type="InterPro" id="IPR036191">
    <property type="entry name" value="RRF_sf"/>
</dbReference>
<dbReference type="FunFam" id="1.10.132.20:FF:000001">
    <property type="entry name" value="Ribosome-recycling factor"/>
    <property type="match status" value="1"/>
</dbReference>
<dbReference type="GO" id="GO:0006412">
    <property type="term" value="P:translation"/>
    <property type="evidence" value="ECO:0007669"/>
    <property type="project" value="UniProtKB-KW"/>
</dbReference>
<dbReference type="PANTHER" id="PTHR20982:SF3">
    <property type="entry name" value="MITOCHONDRIAL RIBOSOME RECYCLING FACTOR PSEUDO 1"/>
    <property type="match status" value="1"/>
</dbReference>
<keyword evidence="2" id="KW-0963">Cytoplasm</keyword>
<accession>A0A9W8M282</accession>
<dbReference type="GO" id="GO:0043023">
    <property type="term" value="F:ribosomal large subunit binding"/>
    <property type="evidence" value="ECO:0007669"/>
    <property type="project" value="TreeGrafter"/>
</dbReference>
<dbReference type="PANTHER" id="PTHR20982">
    <property type="entry name" value="RIBOSOME RECYCLING FACTOR"/>
    <property type="match status" value="1"/>
</dbReference>